<feature type="domain" description="Peptidase M16 N-terminal" evidence="2">
    <location>
        <begin position="67"/>
        <end position="194"/>
    </location>
</feature>
<dbReference type="Pfam" id="PF05193">
    <property type="entry name" value="Peptidase_M16_C"/>
    <property type="match status" value="1"/>
</dbReference>
<dbReference type="InterPro" id="IPR011765">
    <property type="entry name" value="Pept_M16_N"/>
</dbReference>
<evidence type="ECO:0000313" key="4">
    <source>
        <dbReference type="EMBL" id="RIA47382.1"/>
    </source>
</evidence>
<dbReference type="PANTHER" id="PTHR11851">
    <property type="entry name" value="METALLOPROTEASE"/>
    <property type="match status" value="1"/>
</dbReference>
<proteinExistence type="predicted"/>
<dbReference type="GO" id="GO:0046872">
    <property type="term" value="F:metal ion binding"/>
    <property type="evidence" value="ECO:0007669"/>
    <property type="project" value="InterPro"/>
</dbReference>
<accession>A0A397PED9</accession>
<protein>
    <submittedName>
        <fullName evidence="4">Zinc protease</fullName>
    </submittedName>
</protein>
<feature type="domain" description="Peptidase M16 C-terminal" evidence="3">
    <location>
        <begin position="201"/>
        <end position="376"/>
    </location>
</feature>
<keyword evidence="4" id="KW-0645">Protease</keyword>
<reference evidence="4 5" key="1">
    <citation type="submission" date="2018-08" db="EMBL/GenBank/DDBJ databases">
        <title>Genomic Encyclopedia of Archaeal and Bacterial Type Strains, Phase II (KMG-II): from individual species to whole genera.</title>
        <authorList>
            <person name="Goeker M."/>
        </authorList>
    </citation>
    <scope>NUCLEOTIDE SEQUENCE [LARGE SCALE GENOMIC DNA]</scope>
    <source>
        <strain evidence="4 5">DSM 5002</strain>
    </source>
</reference>
<dbReference type="InterPro" id="IPR011249">
    <property type="entry name" value="Metalloenz_LuxS/M16"/>
</dbReference>
<dbReference type="EMBL" id="QXDF01000003">
    <property type="protein sequence ID" value="RIA47382.1"/>
    <property type="molecule type" value="Genomic_DNA"/>
</dbReference>
<dbReference type="GO" id="GO:0008233">
    <property type="term" value="F:peptidase activity"/>
    <property type="evidence" value="ECO:0007669"/>
    <property type="project" value="UniProtKB-KW"/>
</dbReference>
<evidence type="ECO:0000259" key="2">
    <source>
        <dbReference type="Pfam" id="PF00675"/>
    </source>
</evidence>
<dbReference type="SUPFAM" id="SSF63411">
    <property type="entry name" value="LuxS/MPP-like metallohydrolase"/>
    <property type="match status" value="2"/>
</dbReference>
<dbReference type="OrthoDB" id="9811314at2"/>
<sequence>MLRSRAIAALCVKAFSVLTFVAVLFATSHAANAMRIQKVVSPSGIEAWLIEEHRIPLITMEFGFDGAGAKQDPDDKAGRAHFLSGMLDEGAGEMDAQAFQQRLEDLAIRLSFDAGRDNFTGRLQTLTANKDEAARLLSLALSEPRFDADAMERIRGSIQTDLKFAQEDPGKVSTREWFELAFTDHPYARPTKGTLETVEGITAQDLRDAMGDTFARSNLKVAVVGDITAEELAPMLDEMFGGLPAKATLREVADAKLASKPEPEIVTMDVPQSTVRFGLPGYKRHHEDFYAAYVLNYIIGGGGFASRLMEEVREKRGLAYSVFTYLYPLDHAGMMIGGVATKNEAVGQSIEVIREVLSDIAENGVSDETLKYAKQYLVGSYALRFDTSGKIAQQLLGVQLDELGIDYFDSRNSYIEAVTQEDIKRVAADLLKPEQLITVIVGQPRMEAAPRG</sequence>
<feature type="signal peptide" evidence="1">
    <location>
        <begin position="1"/>
        <end position="30"/>
    </location>
</feature>
<dbReference type="InterPro" id="IPR050361">
    <property type="entry name" value="MPP/UQCRC_Complex"/>
</dbReference>
<evidence type="ECO:0000313" key="5">
    <source>
        <dbReference type="Proteomes" id="UP000266273"/>
    </source>
</evidence>
<comment type="caution">
    <text evidence="4">The sequence shown here is derived from an EMBL/GenBank/DDBJ whole genome shotgun (WGS) entry which is preliminary data.</text>
</comment>
<dbReference type="GO" id="GO:0006508">
    <property type="term" value="P:proteolysis"/>
    <property type="evidence" value="ECO:0007669"/>
    <property type="project" value="UniProtKB-KW"/>
</dbReference>
<dbReference type="InterPro" id="IPR007863">
    <property type="entry name" value="Peptidase_M16_C"/>
</dbReference>
<feature type="chain" id="PRO_5017324082" evidence="1">
    <location>
        <begin position="31"/>
        <end position="452"/>
    </location>
</feature>
<dbReference type="Proteomes" id="UP000266273">
    <property type="component" value="Unassembled WGS sequence"/>
</dbReference>
<dbReference type="Gene3D" id="3.30.830.10">
    <property type="entry name" value="Metalloenzyme, LuxS/M16 peptidase-like"/>
    <property type="match status" value="2"/>
</dbReference>
<name>A0A397PED9_9HYPH</name>
<gene>
    <name evidence="4" type="ORF">BXY53_2460</name>
</gene>
<organism evidence="4 5">
    <name type="scientific">Dichotomicrobium thermohalophilum</name>
    <dbReference type="NCBI Taxonomy" id="933063"/>
    <lineage>
        <taxon>Bacteria</taxon>
        <taxon>Pseudomonadati</taxon>
        <taxon>Pseudomonadota</taxon>
        <taxon>Alphaproteobacteria</taxon>
        <taxon>Hyphomicrobiales</taxon>
        <taxon>Hyphomicrobiaceae</taxon>
        <taxon>Dichotomicrobium</taxon>
    </lineage>
</organism>
<dbReference type="RefSeq" id="WP_119062261.1">
    <property type="nucleotide sequence ID" value="NZ_QXDF01000003.1"/>
</dbReference>
<dbReference type="Pfam" id="PF00675">
    <property type="entry name" value="Peptidase_M16"/>
    <property type="match status" value="1"/>
</dbReference>
<evidence type="ECO:0000259" key="3">
    <source>
        <dbReference type="Pfam" id="PF05193"/>
    </source>
</evidence>
<keyword evidence="5" id="KW-1185">Reference proteome</keyword>
<dbReference type="AlphaFoldDB" id="A0A397PED9"/>
<evidence type="ECO:0000256" key="1">
    <source>
        <dbReference type="SAM" id="SignalP"/>
    </source>
</evidence>
<keyword evidence="4" id="KW-0378">Hydrolase</keyword>
<keyword evidence="1" id="KW-0732">Signal</keyword>